<proteinExistence type="inferred from homology"/>
<dbReference type="PROSITE" id="PS51471">
    <property type="entry name" value="FE2OG_OXY"/>
    <property type="match status" value="1"/>
</dbReference>
<keyword evidence="3 6" id="KW-0479">Metal-binding</keyword>
<reference evidence="8 9" key="1">
    <citation type="journal article" date="2012" name="Nat. Biotechnol.">
        <title>Draft genome sequence of pigeonpea (Cajanus cajan), an orphan legume crop of resource-poor farmers.</title>
        <authorList>
            <person name="Varshney R.K."/>
            <person name="Chen W."/>
            <person name="Li Y."/>
            <person name="Bharti A.K."/>
            <person name="Saxena R.K."/>
            <person name="Schlueter J.A."/>
            <person name="Donoghue M.T."/>
            <person name="Azam S."/>
            <person name="Fan G."/>
            <person name="Whaley A.M."/>
            <person name="Farmer A.D."/>
            <person name="Sheridan J."/>
            <person name="Iwata A."/>
            <person name="Tuteja R."/>
            <person name="Penmetsa R.V."/>
            <person name="Wu W."/>
            <person name="Upadhyaya H.D."/>
            <person name="Yang S.P."/>
            <person name="Shah T."/>
            <person name="Saxena K.B."/>
            <person name="Michael T."/>
            <person name="McCombie W.R."/>
            <person name="Yang B."/>
            <person name="Zhang G."/>
            <person name="Yang H."/>
            <person name="Wang J."/>
            <person name="Spillane C."/>
            <person name="Cook D.R."/>
            <person name="May G.D."/>
            <person name="Xu X."/>
            <person name="Jackson S.A."/>
        </authorList>
    </citation>
    <scope>NUCLEOTIDE SEQUENCE [LARGE SCALE GENOMIC DNA]</scope>
    <source>
        <strain evidence="9">cv. Asha</strain>
    </source>
</reference>
<dbReference type="PANTHER" id="PTHR10209">
    <property type="entry name" value="OXIDOREDUCTASE, 2OG-FE II OXYGENASE FAMILY PROTEIN"/>
    <property type="match status" value="1"/>
</dbReference>
<dbReference type="InterPro" id="IPR005123">
    <property type="entry name" value="Oxoglu/Fe-dep_dioxygenase_dom"/>
</dbReference>
<comment type="similarity">
    <text evidence="2 6">Belongs to the iron/ascorbate-dependent oxidoreductase family.</text>
</comment>
<keyword evidence="4 6" id="KW-0560">Oxidoreductase</keyword>
<dbReference type="EMBL" id="CM003611">
    <property type="protein sequence ID" value="KYP61044.1"/>
    <property type="molecule type" value="Genomic_DNA"/>
</dbReference>
<dbReference type="Pfam" id="PF03171">
    <property type="entry name" value="2OG-FeII_Oxy"/>
    <property type="match status" value="1"/>
</dbReference>
<accession>A0A151T1W9</accession>
<dbReference type="InterPro" id="IPR027443">
    <property type="entry name" value="IPNS-like_sf"/>
</dbReference>
<evidence type="ECO:0000259" key="7">
    <source>
        <dbReference type="PROSITE" id="PS51471"/>
    </source>
</evidence>
<evidence type="ECO:0000256" key="2">
    <source>
        <dbReference type="ARBA" id="ARBA00008056"/>
    </source>
</evidence>
<protein>
    <submittedName>
        <fullName evidence="8">1-aminocyclopropane-1-carboxylate oxidase isogeny 1</fullName>
    </submittedName>
</protein>
<organism evidence="8 9">
    <name type="scientific">Cajanus cajan</name>
    <name type="common">Pigeon pea</name>
    <name type="synonym">Cajanus indicus</name>
    <dbReference type="NCBI Taxonomy" id="3821"/>
    <lineage>
        <taxon>Eukaryota</taxon>
        <taxon>Viridiplantae</taxon>
        <taxon>Streptophyta</taxon>
        <taxon>Embryophyta</taxon>
        <taxon>Tracheophyta</taxon>
        <taxon>Spermatophyta</taxon>
        <taxon>Magnoliopsida</taxon>
        <taxon>eudicotyledons</taxon>
        <taxon>Gunneridae</taxon>
        <taxon>Pentapetalae</taxon>
        <taxon>rosids</taxon>
        <taxon>fabids</taxon>
        <taxon>Fabales</taxon>
        <taxon>Fabaceae</taxon>
        <taxon>Papilionoideae</taxon>
        <taxon>50 kb inversion clade</taxon>
        <taxon>NPAAA clade</taxon>
        <taxon>indigoferoid/millettioid clade</taxon>
        <taxon>Phaseoleae</taxon>
        <taxon>Cajanus</taxon>
    </lineage>
</organism>
<dbReference type="GO" id="GO:0051213">
    <property type="term" value="F:dioxygenase activity"/>
    <property type="evidence" value="ECO:0007669"/>
    <property type="project" value="UniProtKB-ARBA"/>
</dbReference>
<evidence type="ECO:0000313" key="9">
    <source>
        <dbReference type="Proteomes" id="UP000075243"/>
    </source>
</evidence>
<dbReference type="PANTHER" id="PTHR10209:SF871">
    <property type="entry name" value="AMINOCYCLOPROPANECARBOXYLATE OXIDASE"/>
    <property type="match status" value="1"/>
</dbReference>
<evidence type="ECO:0000256" key="6">
    <source>
        <dbReference type="RuleBase" id="RU003682"/>
    </source>
</evidence>
<dbReference type="SUPFAM" id="SSF51197">
    <property type="entry name" value="Clavaminate synthase-like"/>
    <property type="match status" value="1"/>
</dbReference>
<dbReference type="Gene3D" id="2.60.120.330">
    <property type="entry name" value="B-lactam Antibiotic, Isopenicillin N Synthase, Chain"/>
    <property type="match status" value="1"/>
</dbReference>
<dbReference type="InterPro" id="IPR044861">
    <property type="entry name" value="IPNS-like_FE2OG_OXY"/>
</dbReference>
<dbReference type="GO" id="GO:0046872">
    <property type="term" value="F:metal ion binding"/>
    <property type="evidence" value="ECO:0007669"/>
    <property type="project" value="UniProtKB-KW"/>
</dbReference>
<sequence length="408" mass="46646">LMEVNSVSKKEENFMVESEREKELKAFDETKLGVKGLVDAGITKIPRIFYHPPDTFNRASDLGHKDYAIPIVDLARIHEDHSERRRVVERVKEASETWGFFQIVNHGIQLLTLEEMIDGILRFHDQDSEVKKEFYTRDLRPFIYNSNYNLYTTYAITWKDSFFCNLAPKAPTPEDLPPVCRYILLEYLNQVLKLGTLLFELLSEALGLHPTYLTDIGCTEGLFSFSHYYPACPEPELTMGTRKHADVDFITVLLQDRIGGLQVLHQDMWIDLPPLPGALVVNIGDFLQIISNDKFKSAQHRVLANSIGPRVSIACFFSTGRHPTSRIYGPIKELLSEDNPAKYREFSIPDFLAHYRKCLGDAYVNATWMTIFLKILGPRTARSETGTGRGCTFGALILHPERPFRVQN</sequence>
<evidence type="ECO:0000256" key="5">
    <source>
        <dbReference type="ARBA" id="ARBA00023004"/>
    </source>
</evidence>
<comment type="cofactor">
    <cofactor evidence="1">
        <name>Fe cation</name>
        <dbReference type="ChEBI" id="CHEBI:24875"/>
    </cofactor>
</comment>
<dbReference type="STRING" id="3821.A0A151T1W9"/>
<evidence type="ECO:0000313" key="8">
    <source>
        <dbReference type="EMBL" id="KYP61044.1"/>
    </source>
</evidence>
<name>A0A151T1W9_CAJCA</name>
<keyword evidence="9" id="KW-1185">Reference proteome</keyword>
<dbReference type="Gramene" id="C.cajan_22795.t">
    <property type="protein sequence ID" value="C.cajan_22795.t"/>
    <property type="gene ID" value="C.cajan_22795"/>
</dbReference>
<evidence type="ECO:0000256" key="1">
    <source>
        <dbReference type="ARBA" id="ARBA00001962"/>
    </source>
</evidence>
<dbReference type="InterPro" id="IPR026992">
    <property type="entry name" value="DIOX_N"/>
</dbReference>
<keyword evidence="5 6" id="KW-0408">Iron</keyword>
<evidence type="ECO:0000256" key="3">
    <source>
        <dbReference type="ARBA" id="ARBA00022723"/>
    </source>
</evidence>
<dbReference type="Pfam" id="PF14226">
    <property type="entry name" value="DIOX_N"/>
    <property type="match status" value="1"/>
</dbReference>
<feature type="domain" description="Fe2OG dioxygenase" evidence="7">
    <location>
        <begin position="218"/>
        <end position="320"/>
    </location>
</feature>
<gene>
    <name evidence="8" type="ORF">KK1_023468</name>
</gene>
<dbReference type="AlphaFoldDB" id="A0A151T1W9"/>
<dbReference type="FunFam" id="2.60.120.330:FF:000005">
    <property type="entry name" value="1-aminocyclopropane-1-carboxylate oxidase homolog 1"/>
    <property type="match status" value="1"/>
</dbReference>
<evidence type="ECO:0000256" key="4">
    <source>
        <dbReference type="ARBA" id="ARBA00023002"/>
    </source>
</evidence>
<dbReference type="OMA" id="NDEQPVW"/>
<dbReference type="Proteomes" id="UP000075243">
    <property type="component" value="Chromosome 9"/>
</dbReference>
<feature type="non-terminal residue" evidence="8">
    <location>
        <position position="1"/>
    </location>
</feature>